<accession>A0A1G8V5I8</accession>
<dbReference type="Gene3D" id="2.40.10.180">
    <property type="entry name" value="Phage tail proteins"/>
    <property type="match status" value="1"/>
</dbReference>
<organism evidence="1 2">
    <name type="scientific">Pseudomonas indica</name>
    <dbReference type="NCBI Taxonomy" id="137658"/>
    <lineage>
        <taxon>Bacteria</taxon>
        <taxon>Pseudomonadati</taxon>
        <taxon>Pseudomonadota</taxon>
        <taxon>Gammaproteobacteria</taxon>
        <taxon>Pseudomonadales</taxon>
        <taxon>Pseudomonadaceae</taxon>
        <taxon>Pseudomonas</taxon>
    </lineage>
</organism>
<dbReference type="GO" id="GO:0019068">
    <property type="term" value="P:virion assembly"/>
    <property type="evidence" value="ECO:0007669"/>
    <property type="project" value="InterPro"/>
</dbReference>
<gene>
    <name evidence="1" type="ORF">SAMN05216186_10299</name>
</gene>
<proteinExistence type="predicted"/>
<dbReference type="Pfam" id="PF05354">
    <property type="entry name" value="Phage_attach"/>
    <property type="match status" value="1"/>
</dbReference>
<protein>
    <submittedName>
        <fullName evidence="1">Uncharacterized protein</fullName>
    </submittedName>
</protein>
<dbReference type="EMBL" id="FNFD01000002">
    <property type="protein sequence ID" value="SDJ61114.1"/>
    <property type="molecule type" value="Genomic_DNA"/>
</dbReference>
<evidence type="ECO:0000313" key="1">
    <source>
        <dbReference type="EMBL" id="SDJ61114.1"/>
    </source>
</evidence>
<dbReference type="RefSeq" id="WP_084336913.1">
    <property type="nucleotide sequence ID" value="NZ_FNFD01000002.1"/>
</dbReference>
<name>A0A1G8V5I8_9PSED</name>
<evidence type="ECO:0000313" key="2">
    <source>
        <dbReference type="Proteomes" id="UP000198706"/>
    </source>
</evidence>
<reference evidence="1 2" key="1">
    <citation type="submission" date="2016-10" db="EMBL/GenBank/DDBJ databases">
        <authorList>
            <person name="de Groot N.N."/>
        </authorList>
    </citation>
    <scope>NUCLEOTIDE SEQUENCE [LARGE SCALE GENOMIC DNA]</scope>
    <source>
        <strain evidence="1 2">JCM 21544</strain>
    </source>
</reference>
<dbReference type="InterPro" id="IPR008018">
    <property type="entry name" value="Phage_tail_attach_FII"/>
</dbReference>
<dbReference type="Proteomes" id="UP000198706">
    <property type="component" value="Unassembled WGS sequence"/>
</dbReference>
<keyword evidence="2" id="KW-1185">Reference proteome</keyword>
<dbReference type="AlphaFoldDB" id="A0A1G8V5I8"/>
<dbReference type="STRING" id="137658.SAMN05216186_10299"/>
<sequence length="106" mass="11764">MASFSEMTEAMDRMVLDTLADDLGSYRNPQGKLVADKVQVIIDRNLQRVGPDGAFQGAAVGITWRKAQLATVDRGGQFCVGRRRYVVDELIEDDCHMLTAACTEQR</sequence>
<dbReference type="InterPro" id="IPR053734">
    <property type="entry name" value="Phage_Head-Tail_Connect_sf"/>
</dbReference>